<dbReference type="OrthoDB" id="195456at2"/>
<dbReference type="Pfam" id="PF11138">
    <property type="entry name" value="DUF2911"/>
    <property type="match status" value="1"/>
</dbReference>
<evidence type="ECO:0008006" key="3">
    <source>
        <dbReference type="Google" id="ProtNLM"/>
    </source>
</evidence>
<dbReference type="AlphaFoldDB" id="A0A1I2JYZ3"/>
<dbReference type="InterPro" id="IPR021314">
    <property type="entry name" value="DUF2911"/>
</dbReference>
<proteinExistence type="predicted"/>
<evidence type="ECO:0000313" key="2">
    <source>
        <dbReference type="Proteomes" id="UP000199513"/>
    </source>
</evidence>
<dbReference type="Proteomes" id="UP000199513">
    <property type="component" value="Unassembled WGS sequence"/>
</dbReference>
<keyword evidence="2" id="KW-1185">Reference proteome</keyword>
<protein>
    <recommendedName>
        <fullName evidence="3">DUF2911 domain-containing protein</fullName>
    </recommendedName>
</protein>
<evidence type="ECO:0000313" key="1">
    <source>
        <dbReference type="EMBL" id="SFF57966.1"/>
    </source>
</evidence>
<sequence>MKKILIILTSIILIGFLVSYGFRLYTKSHSPEATADFNKNGLKIHVDYCQPSKKNRKIFGELVPYGEIWRTGANEATEIEFSKEVNINGNSLKAGRYALFTIPNQNSWTIIFNKELGMWGAFSYKQENDVLRVEVTPSQQNDVLEVFTISFQEADNGADMILAWENTKVVVPIR</sequence>
<dbReference type="EMBL" id="FONY01000066">
    <property type="protein sequence ID" value="SFF57966.1"/>
    <property type="molecule type" value="Genomic_DNA"/>
</dbReference>
<gene>
    <name evidence="1" type="ORF">SAMN04488541_10668</name>
</gene>
<dbReference type="STRING" id="1003.SAMN04488541_10668"/>
<reference evidence="1 2" key="1">
    <citation type="submission" date="2016-10" db="EMBL/GenBank/DDBJ databases">
        <authorList>
            <person name="de Groot N.N."/>
        </authorList>
    </citation>
    <scope>NUCLEOTIDE SEQUENCE [LARGE SCALE GENOMIC DNA]</scope>
    <source>
        <strain>GEY</strain>
        <strain evidence="2">DSM 9560</strain>
    </source>
</reference>
<accession>A0A1I2JYZ3</accession>
<name>A0A1I2JYZ3_9BACT</name>
<organism evidence="1 2">
    <name type="scientific">Thermoflexibacter ruber</name>
    <dbReference type="NCBI Taxonomy" id="1003"/>
    <lineage>
        <taxon>Bacteria</taxon>
        <taxon>Pseudomonadati</taxon>
        <taxon>Bacteroidota</taxon>
        <taxon>Cytophagia</taxon>
        <taxon>Cytophagales</taxon>
        <taxon>Thermoflexibacteraceae</taxon>
        <taxon>Thermoflexibacter</taxon>
    </lineage>
</organism>
<dbReference type="RefSeq" id="WP_091549424.1">
    <property type="nucleotide sequence ID" value="NZ_FONY01000066.1"/>
</dbReference>